<dbReference type="EMBL" id="CP018632">
    <property type="protein sequence ID" value="ASJ70501.1"/>
    <property type="molecule type" value="Genomic_DNA"/>
</dbReference>
<dbReference type="OrthoDB" id="7565554at2"/>
<name>A0A2Z2NKG4_9GAMM</name>
<reference evidence="1 2" key="1">
    <citation type="submission" date="2016-12" db="EMBL/GenBank/DDBJ databases">
        <authorList>
            <person name="Song W.-J."/>
            <person name="Kurnit D.M."/>
        </authorList>
    </citation>
    <scope>NUCLEOTIDE SEQUENCE [LARGE SCALE GENOMIC DNA]</scope>
    <source>
        <strain evidence="1 2">IMCC3135</strain>
    </source>
</reference>
<dbReference type="RefSeq" id="WP_088916041.1">
    <property type="nucleotide sequence ID" value="NZ_CP018632.1"/>
</dbReference>
<protein>
    <submittedName>
        <fullName evidence="1">Uncharacterized protein</fullName>
    </submittedName>
</protein>
<keyword evidence="2" id="KW-1185">Reference proteome</keyword>
<dbReference type="Proteomes" id="UP000250079">
    <property type="component" value="Chromosome"/>
</dbReference>
<dbReference type="KEGG" id="gai:IMCC3135_01935"/>
<dbReference type="AlphaFoldDB" id="A0A2Z2NKG4"/>
<accession>A0A2Z2NKG4</accession>
<gene>
    <name evidence="1" type="ORF">IMCC3135_01935</name>
</gene>
<organism evidence="1 2">
    <name type="scientific">Granulosicoccus antarcticus IMCC3135</name>
    <dbReference type="NCBI Taxonomy" id="1192854"/>
    <lineage>
        <taxon>Bacteria</taxon>
        <taxon>Pseudomonadati</taxon>
        <taxon>Pseudomonadota</taxon>
        <taxon>Gammaproteobacteria</taxon>
        <taxon>Chromatiales</taxon>
        <taxon>Granulosicoccaceae</taxon>
        <taxon>Granulosicoccus</taxon>
    </lineage>
</organism>
<proteinExistence type="predicted"/>
<evidence type="ECO:0000313" key="1">
    <source>
        <dbReference type="EMBL" id="ASJ70501.1"/>
    </source>
</evidence>
<sequence length="129" mass="13839">METGLVSPSFLTTAVGTDNDSAKVGYGVNLSQDAAAFAESLERVAAPEAIQEPSAVTEALFAPLDFINNEAKELAAYAQNAIESDNELTPSEIVTLTTRSQEFMFYSQLTSNVANRTADGLQQLFRQQG</sequence>
<evidence type="ECO:0000313" key="2">
    <source>
        <dbReference type="Proteomes" id="UP000250079"/>
    </source>
</evidence>